<evidence type="ECO:0000313" key="4">
    <source>
        <dbReference type="EMBL" id="ENV32899.1"/>
    </source>
</evidence>
<dbReference type="RefSeq" id="WP_004866234.1">
    <property type="nucleotide sequence ID" value="NZ_ASYY01000004.1"/>
</dbReference>
<dbReference type="eggNOG" id="COG1397">
    <property type="taxonomic scope" value="Bacteria"/>
</dbReference>
<evidence type="ECO:0000313" key="5">
    <source>
        <dbReference type="Proteomes" id="UP000013117"/>
    </source>
</evidence>
<dbReference type="HOGENOM" id="CLU_024566_8_1_6"/>
<feature type="binding site" evidence="3">
    <location>
        <position position="66"/>
    </location>
    <ligand>
        <name>Mg(2+)</name>
        <dbReference type="ChEBI" id="CHEBI:18420"/>
        <label>1</label>
    </ligand>
</feature>
<dbReference type="SUPFAM" id="SSF101478">
    <property type="entry name" value="ADP-ribosylglycohydrolase"/>
    <property type="match status" value="1"/>
</dbReference>
<dbReference type="GO" id="GO:0046872">
    <property type="term" value="F:metal ion binding"/>
    <property type="evidence" value="ECO:0007669"/>
    <property type="project" value="UniProtKB-KW"/>
</dbReference>
<comment type="caution">
    <text evidence="4">The sequence shown here is derived from an EMBL/GenBank/DDBJ whole genome shotgun (WGS) entry which is preliminary data.</text>
</comment>
<dbReference type="Proteomes" id="UP000013117">
    <property type="component" value="Unassembled WGS sequence"/>
</dbReference>
<dbReference type="Pfam" id="PF03747">
    <property type="entry name" value="ADP_ribosyl_GH"/>
    <property type="match status" value="1"/>
</dbReference>
<name>N8ZGM4_9GAMM</name>
<dbReference type="STRING" id="202952.GCA_000747725_00986"/>
<feature type="binding site" evidence="3">
    <location>
        <position position="65"/>
    </location>
    <ligand>
        <name>Mg(2+)</name>
        <dbReference type="ChEBI" id="CHEBI:18420"/>
        <label>1</label>
    </ligand>
</feature>
<feature type="binding site" evidence="3">
    <location>
        <position position="271"/>
    </location>
    <ligand>
        <name>Mg(2+)</name>
        <dbReference type="ChEBI" id="CHEBI:18420"/>
        <label>1</label>
    </ligand>
</feature>
<protein>
    <recommendedName>
        <fullName evidence="6">ADP-ribosylglycohydrolase</fullName>
    </recommendedName>
</protein>
<organism evidence="4 5">
    <name type="scientific">Acinetobacter gerneri DSM 14967 = CIP 107464 = MTCC 9824</name>
    <dbReference type="NCBI Taxonomy" id="1120926"/>
    <lineage>
        <taxon>Bacteria</taxon>
        <taxon>Pseudomonadati</taxon>
        <taxon>Pseudomonadota</taxon>
        <taxon>Gammaproteobacteria</taxon>
        <taxon>Moraxellales</taxon>
        <taxon>Moraxellaceae</taxon>
        <taxon>Acinetobacter</taxon>
    </lineage>
</organism>
<feature type="binding site" evidence="3">
    <location>
        <position position="272"/>
    </location>
    <ligand>
        <name>Mg(2+)</name>
        <dbReference type="ChEBI" id="CHEBI:18420"/>
        <label>1</label>
    </ligand>
</feature>
<reference evidence="4 5" key="1">
    <citation type="submission" date="2013-02" db="EMBL/GenBank/DDBJ databases">
        <title>The Genome Sequence of Acinetobacter gerneri CIP 107464.</title>
        <authorList>
            <consortium name="The Broad Institute Genome Sequencing Platform"/>
            <consortium name="The Broad Institute Genome Sequencing Center for Infectious Disease"/>
            <person name="Cerqueira G."/>
            <person name="Feldgarden M."/>
            <person name="Courvalin P."/>
            <person name="Perichon B."/>
            <person name="Grillot-Courvalin C."/>
            <person name="Clermont D."/>
            <person name="Rocha E."/>
            <person name="Yoon E.-J."/>
            <person name="Nemec A."/>
            <person name="Walker B."/>
            <person name="Young S.K."/>
            <person name="Zeng Q."/>
            <person name="Gargeya S."/>
            <person name="Fitzgerald M."/>
            <person name="Haas B."/>
            <person name="Abouelleil A."/>
            <person name="Alvarado L."/>
            <person name="Arachchi H.M."/>
            <person name="Berlin A.M."/>
            <person name="Chapman S.B."/>
            <person name="Dewar J."/>
            <person name="Goldberg J."/>
            <person name="Griggs A."/>
            <person name="Gujja S."/>
            <person name="Hansen M."/>
            <person name="Howarth C."/>
            <person name="Imamovic A."/>
            <person name="Larimer J."/>
            <person name="McCowan C."/>
            <person name="Murphy C."/>
            <person name="Neiman D."/>
            <person name="Pearson M."/>
            <person name="Priest M."/>
            <person name="Roberts A."/>
            <person name="Saif S."/>
            <person name="Shea T."/>
            <person name="Sisk P."/>
            <person name="Sykes S."/>
            <person name="Wortman J."/>
            <person name="Nusbaum C."/>
            <person name="Birren B."/>
        </authorList>
    </citation>
    <scope>NUCLEOTIDE SEQUENCE [LARGE SCALE GENOMIC DNA]</scope>
    <source>
        <strain evidence="4 5">CIP 107464</strain>
    </source>
</reference>
<keyword evidence="2" id="KW-0378">Hydrolase</keyword>
<accession>N8ZGM4</accession>
<comment type="cofactor">
    <cofactor evidence="3">
        <name>Mg(2+)</name>
        <dbReference type="ChEBI" id="CHEBI:18420"/>
    </cofactor>
    <text evidence="3">Binds 2 magnesium ions per subunit.</text>
</comment>
<dbReference type="EMBL" id="APPN01000072">
    <property type="protein sequence ID" value="ENV32899.1"/>
    <property type="molecule type" value="Genomic_DNA"/>
</dbReference>
<dbReference type="GO" id="GO:0016787">
    <property type="term" value="F:hydrolase activity"/>
    <property type="evidence" value="ECO:0007669"/>
    <property type="project" value="UniProtKB-KW"/>
</dbReference>
<sequence>MMESYIDQQNKIKGALYGLLIGDAVGVSYEFNLPDQLPVYADIDIVPPKYFKKTYPDIELGTWSDDGAQALCLLDSLLHKGQFDQQDFMHRLCNWYQYGYMAVDYKVFDVGVQTAESIRGYMNGVELQNVARNDELANGNGSLMRVLPLALWHQGSDQQLIQDAYAQSHVTHAHLRSKVCCALYCLWARYILKGADIESAWNEAVAILREHFHDKEDELEQLEYYIRPDELEKGMGSGYVVDCLKSARFALKQDNYQDVIKTAIAFGRDTDTTACVAGGIAGLYYGFDAIPKNWFDQLRAKDIVEDLLKKLLLEKLVRE</sequence>
<dbReference type="InterPro" id="IPR036705">
    <property type="entry name" value="Ribosyl_crysJ1_sf"/>
</dbReference>
<keyword evidence="5" id="KW-1185">Reference proteome</keyword>
<proteinExistence type="inferred from homology"/>
<evidence type="ECO:0000256" key="3">
    <source>
        <dbReference type="PIRSR" id="PIRSR605502-1"/>
    </source>
</evidence>
<gene>
    <name evidence="4" type="ORF">F960_03074</name>
</gene>
<evidence type="ECO:0008006" key="6">
    <source>
        <dbReference type="Google" id="ProtNLM"/>
    </source>
</evidence>
<evidence type="ECO:0000256" key="2">
    <source>
        <dbReference type="ARBA" id="ARBA00022801"/>
    </source>
</evidence>
<keyword evidence="3" id="KW-0479">Metal-binding</keyword>
<dbReference type="AlphaFoldDB" id="N8ZGM4"/>
<dbReference type="GeneID" id="84210366"/>
<comment type="similarity">
    <text evidence="1">Belongs to the ADP-ribosylglycohydrolase family.</text>
</comment>
<feature type="binding site" evidence="3">
    <location>
        <position position="64"/>
    </location>
    <ligand>
        <name>Mg(2+)</name>
        <dbReference type="ChEBI" id="CHEBI:18420"/>
        <label>1</label>
    </ligand>
</feature>
<dbReference type="Gene3D" id="1.10.4080.10">
    <property type="entry name" value="ADP-ribosylation/Crystallin J1"/>
    <property type="match status" value="1"/>
</dbReference>
<dbReference type="InterPro" id="IPR050792">
    <property type="entry name" value="ADP-ribosylglycohydrolase"/>
</dbReference>
<dbReference type="PANTHER" id="PTHR16222">
    <property type="entry name" value="ADP-RIBOSYLGLYCOHYDROLASE"/>
    <property type="match status" value="1"/>
</dbReference>
<evidence type="ECO:0000256" key="1">
    <source>
        <dbReference type="ARBA" id="ARBA00010702"/>
    </source>
</evidence>
<dbReference type="PANTHER" id="PTHR16222:SF24">
    <property type="entry name" value="ADP-RIBOSYLHYDROLASE ARH3"/>
    <property type="match status" value="1"/>
</dbReference>
<feature type="binding site" evidence="3">
    <location>
        <position position="269"/>
    </location>
    <ligand>
        <name>Mg(2+)</name>
        <dbReference type="ChEBI" id="CHEBI:18420"/>
        <label>1</label>
    </ligand>
</feature>
<dbReference type="PATRIC" id="fig|1120926.3.peg.2990"/>
<keyword evidence="3" id="KW-0460">Magnesium</keyword>
<dbReference type="InterPro" id="IPR005502">
    <property type="entry name" value="Ribosyl_crysJ1"/>
</dbReference>